<dbReference type="PROSITE" id="PS51123">
    <property type="entry name" value="OMPA_2"/>
    <property type="match status" value="1"/>
</dbReference>
<protein>
    <submittedName>
        <fullName evidence="4">Chemotaxis protein MotB</fullName>
    </submittedName>
</protein>
<evidence type="ECO:0000259" key="3">
    <source>
        <dbReference type="PROSITE" id="PS51123"/>
    </source>
</evidence>
<dbReference type="PANTHER" id="PTHR30329:SF21">
    <property type="entry name" value="LIPOPROTEIN YIAD-RELATED"/>
    <property type="match status" value="1"/>
</dbReference>
<name>A0A7W5H468_9BACT</name>
<dbReference type="PANTHER" id="PTHR30329">
    <property type="entry name" value="STATOR ELEMENT OF FLAGELLAR MOTOR COMPLEX"/>
    <property type="match status" value="1"/>
</dbReference>
<evidence type="ECO:0000256" key="2">
    <source>
        <dbReference type="SAM" id="Coils"/>
    </source>
</evidence>
<dbReference type="InterPro" id="IPR050330">
    <property type="entry name" value="Bact_OuterMem_StrucFunc"/>
</dbReference>
<sequence>MSVIFLTGCSQNPYLAGGGTSVWQPPPATGGGITAVQAQVAELNRRVQLLDDNNRQLTTQLAQSEQQAQVYRDELNLVRKQLADTAQQYDAARIAASEAQNSARSFQASAQLRGGATIRANTNLNQLAGRLNLGNLQVQQDGEVIRVILPSDQLFAPGTAQLQPQSSTLLDPVAAQLRSVFPRQRIGIEGYTDNAPMYGGAASSAHQLTSAQTSAVLDLLTRRSGMPGQQLFIVSHGSNNPRGDNSTPTGRVANRRIELVIYPETF</sequence>
<dbReference type="EMBL" id="JACHXU010000001">
    <property type="protein sequence ID" value="MBB3204640.1"/>
    <property type="molecule type" value="Genomic_DNA"/>
</dbReference>
<organism evidence="4 5">
    <name type="scientific">Aporhodopirellula rubra</name>
    <dbReference type="NCBI Taxonomy" id="980271"/>
    <lineage>
        <taxon>Bacteria</taxon>
        <taxon>Pseudomonadati</taxon>
        <taxon>Planctomycetota</taxon>
        <taxon>Planctomycetia</taxon>
        <taxon>Pirellulales</taxon>
        <taxon>Pirellulaceae</taxon>
        <taxon>Aporhodopirellula</taxon>
    </lineage>
</organism>
<dbReference type="GO" id="GO:0016020">
    <property type="term" value="C:membrane"/>
    <property type="evidence" value="ECO:0007669"/>
    <property type="project" value="UniProtKB-UniRule"/>
</dbReference>
<dbReference type="SUPFAM" id="SSF103088">
    <property type="entry name" value="OmpA-like"/>
    <property type="match status" value="1"/>
</dbReference>
<accession>A0A7W5H468</accession>
<dbReference type="InterPro" id="IPR006665">
    <property type="entry name" value="OmpA-like"/>
</dbReference>
<keyword evidence="1" id="KW-0472">Membrane</keyword>
<feature type="domain" description="OmpA-like" evidence="3">
    <location>
        <begin position="141"/>
        <end position="265"/>
    </location>
</feature>
<reference evidence="4 5" key="1">
    <citation type="submission" date="2020-08" db="EMBL/GenBank/DDBJ databases">
        <title>Genomic Encyclopedia of Type Strains, Phase III (KMG-III): the genomes of soil and plant-associated and newly described type strains.</title>
        <authorList>
            <person name="Whitman W."/>
        </authorList>
    </citation>
    <scope>NUCLEOTIDE SEQUENCE [LARGE SCALE GENOMIC DNA]</scope>
    <source>
        <strain evidence="4 5">CECT 8075</strain>
    </source>
</reference>
<dbReference type="Gene3D" id="3.30.1330.60">
    <property type="entry name" value="OmpA-like domain"/>
    <property type="match status" value="1"/>
</dbReference>
<dbReference type="CDD" id="cd07185">
    <property type="entry name" value="OmpA_C-like"/>
    <property type="match status" value="1"/>
</dbReference>
<keyword evidence="5" id="KW-1185">Reference proteome</keyword>
<dbReference type="Pfam" id="PF00691">
    <property type="entry name" value="OmpA"/>
    <property type="match status" value="1"/>
</dbReference>
<feature type="coiled-coil region" evidence="2">
    <location>
        <begin position="33"/>
        <end position="81"/>
    </location>
</feature>
<evidence type="ECO:0000256" key="1">
    <source>
        <dbReference type="PROSITE-ProRule" id="PRU00473"/>
    </source>
</evidence>
<dbReference type="AlphaFoldDB" id="A0A7W5H468"/>
<dbReference type="Proteomes" id="UP000536179">
    <property type="component" value="Unassembled WGS sequence"/>
</dbReference>
<proteinExistence type="predicted"/>
<gene>
    <name evidence="4" type="ORF">FHS27_000404</name>
</gene>
<evidence type="ECO:0000313" key="4">
    <source>
        <dbReference type="EMBL" id="MBB3204640.1"/>
    </source>
</evidence>
<comment type="caution">
    <text evidence="4">The sequence shown here is derived from an EMBL/GenBank/DDBJ whole genome shotgun (WGS) entry which is preliminary data.</text>
</comment>
<evidence type="ECO:0000313" key="5">
    <source>
        <dbReference type="Proteomes" id="UP000536179"/>
    </source>
</evidence>
<keyword evidence="2" id="KW-0175">Coiled coil</keyword>
<dbReference type="InterPro" id="IPR036737">
    <property type="entry name" value="OmpA-like_sf"/>
</dbReference>